<evidence type="ECO:0008006" key="3">
    <source>
        <dbReference type="Google" id="ProtNLM"/>
    </source>
</evidence>
<organism evidence="1 2">
    <name type="scientific">Clostridium sardiniense</name>
    <name type="common">Clostridium absonum</name>
    <dbReference type="NCBI Taxonomy" id="29369"/>
    <lineage>
        <taxon>Bacteria</taxon>
        <taxon>Bacillati</taxon>
        <taxon>Bacillota</taxon>
        <taxon>Clostridia</taxon>
        <taxon>Eubacteriales</taxon>
        <taxon>Clostridiaceae</taxon>
        <taxon>Clostridium</taxon>
    </lineage>
</organism>
<name>A0ABS7KUW5_CLOSR</name>
<evidence type="ECO:0000313" key="2">
    <source>
        <dbReference type="Proteomes" id="UP001299068"/>
    </source>
</evidence>
<evidence type="ECO:0000313" key="1">
    <source>
        <dbReference type="EMBL" id="MBY0754603.1"/>
    </source>
</evidence>
<dbReference type="RefSeq" id="WP_221859382.1">
    <property type="nucleotide sequence ID" value="NZ_JAIKTU010000003.1"/>
</dbReference>
<protein>
    <recommendedName>
        <fullName evidence="3">Ethanolamine utilization protein</fullName>
    </recommendedName>
</protein>
<comment type="caution">
    <text evidence="1">The sequence shown here is derived from an EMBL/GenBank/DDBJ whole genome shotgun (WGS) entry which is preliminary data.</text>
</comment>
<keyword evidence="2" id="KW-1185">Reference proteome</keyword>
<proteinExistence type="predicted"/>
<reference evidence="1 2" key="1">
    <citation type="journal article" date="2021" name="Cell Host Microbe">
        <title>in vivo commensal control of Clostridioides difficile virulence.</title>
        <authorList>
            <person name="Girinathan B.P."/>
            <person name="Dibenedetto N."/>
            <person name="Worley J.N."/>
            <person name="Peltier J."/>
            <person name="Arrieta-Ortiz M.L."/>
            <person name="Rupa Christinal Immanuel S."/>
            <person name="Lavin R."/>
            <person name="Delaney M.L."/>
            <person name="Cummins C."/>
            <person name="Hoffmann M."/>
            <person name="Luo Y."/>
            <person name="Gonzalez-Escalona N."/>
            <person name="Allard M."/>
            <person name="Onderdonk A.B."/>
            <person name="Gerber G.K."/>
            <person name="Sonenshein A.L."/>
            <person name="Baliga N."/>
            <person name="Dupuy B."/>
            <person name="Bry L."/>
        </authorList>
    </citation>
    <scope>NUCLEOTIDE SEQUENCE [LARGE SCALE GENOMIC DNA]</scope>
    <source>
        <strain evidence="1 2">DSM 599</strain>
    </source>
</reference>
<accession>A0ABS7KUW5</accession>
<sequence length="251" mass="29198">MEIDEKVIRELVIKAINLIQSENSTKSLSIPKKKLYVIFTEEWNSKYWDFFENLNKINKYDVYAVIPSRIINNLHINNLKKFKVCKGIIEEKDVDFNDLENYITVLPTISRSLVAKVALCIDDTFETNWIFKNMEKGERTILLKSGLVKMTGKEPSSYVNKILGYYRTLLEFNIEISDEIVDINKESLSIGVDEPLDKVNEKKEHTSKKVITEIDIEKYVQDRKIILNKGDIITELAKDRARSLNISILKM</sequence>
<dbReference type="Proteomes" id="UP001299068">
    <property type="component" value="Unassembled WGS sequence"/>
</dbReference>
<dbReference type="EMBL" id="JAIKTU010000003">
    <property type="protein sequence ID" value="MBY0754603.1"/>
    <property type="molecule type" value="Genomic_DNA"/>
</dbReference>
<gene>
    <name evidence="1" type="ORF">K5V21_03940</name>
</gene>